<dbReference type="PANTHER" id="PTHR28003:SF1">
    <property type="entry name" value="NUCLEOPORIN POM34"/>
    <property type="match status" value="1"/>
</dbReference>
<protein>
    <submittedName>
        <fullName evidence="2">CIC11C00000003017</fullName>
    </submittedName>
</protein>
<proteinExistence type="predicted"/>
<gene>
    <name evidence="2" type="ORF">SAMEA4029009_CIC11G00000003017</name>
</gene>
<organism evidence="2 3">
    <name type="scientific">Sungouiella intermedia</name>
    <dbReference type="NCBI Taxonomy" id="45354"/>
    <lineage>
        <taxon>Eukaryota</taxon>
        <taxon>Fungi</taxon>
        <taxon>Dikarya</taxon>
        <taxon>Ascomycota</taxon>
        <taxon>Saccharomycotina</taxon>
        <taxon>Pichiomycetes</taxon>
        <taxon>Metschnikowiaceae</taxon>
        <taxon>Sungouiella</taxon>
    </lineage>
</organism>
<sequence length="412" mass="46802">MFKSSISKQFFSDDPSFAADANSTIEQFSTPLKKLPNSSINDFRNDILHPPTEFSSNIATDSPLSSLSAKSAESALSAAENQRSQLYKLISESSTMGSKASSISSSILRSDFPVHLNEKYYSNTSSSLFAASKDVESKANGAVFYRPLSIEGPLLSKDFIPPPLQQSGRNPIVSSLIYQTGNPNADFEDLEDDSDDIQTSPTGEWTSPVVIEALRRQVNKERIFKRVRANVLSLLGFHLVLLFVAYFFKLYQIKFYDENKLYRNDSWSQFERLQFVQTITGAFHKSAVYVHHIQWLFVLQIIWGTIELLRPQDQCADLPLTNKQRKLIGLKQINFGEDQDELKADLVIKERLFESNTHNPIRVPKYRQLNEFQKQLHLDTRPLQESEEDAAIALSNVLPTRRLFHSGRPIDL</sequence>
<evidence type="ECO:0000313" key="3">
    <source>
        <dbReference type="Proteomes" id="UP000182259"/>
    </source>
</evidence>
<dbReference type="GO" id="GO:0006606">
    <property type="term" value="P:protein import into nucleus"/>
    <property type="evidence" value="ECO:0007669"/>
    <property type="project" value="TreeGrafter"/>
</dbReference>
<reference evidence="2 3" key="1">
    <citation type="submission" date="2016-10" db="EMBL/GenBank/DDBJ databases">
        <authorList>
            <person name="de Groot N.N."/>
        </authorList>
    </citation>
    <scope>NUCLEOTIDE SEQUENCE [LARGE SCALE GENOMIC DNA]</scope>
    <source>
        <strain evidence="2 3">PYCC 4715</strain>
    </source>
</reference>
<name>A0A1L0BG33_9ASCO</name>
<dbReference type="GO" id="GO:0005640">
    <property type="term" value="C:nuclear outer membrane"/>
    <property type="evidence" value="ECO:0007669"/>
    <property type="project" value="TreeGrafter"/>
</dbReference>
<dbReference type="GO" id="GO:0070762">
    <property type="term" value="C:nuclear pore transmembrane ring"/>
    <property type="evidence" value="ECO:0007669"/>
    <property type="project" value="TreeGrafter"/>
</dbReference>
<dbReference type="Proteomes" id="UP000182259">
    <property type="component" value="Chromosome I"/>
</dbReference>
<keyword evidence="1" id="KW-0812">Transmembrane</keyword>
<dbReference type="Pfam" id="PF08058">
    <property type="entry name" value="NPCC"/>
    <property type="match status" value="1"/>
</dbReference>
<evidence type="ECO:0000313" key="2">
    <source>
        <dbReference type="EMBL" id="SGZ50369.1"/>
    </source>
</evidence>
<keyword evidence="1" id="KW-0472">Membrane</keyword>
<dbReference type="EMBL" id="LT635764">
    <property type="protein sequence ID" value="SGZ50369.1"/>
    <property type="molecule type" value="Genomic_DNA"/>
</dbReference>
<feature type="transmembrane region" description="Helical" evidence="1">
    <location>
        <begin position="229"/>
        <end position="248"/>
    </location>
</feature>
<dbReference type="GO" id="GO:0030474">
    <property type="term" value="P:spindle pole body duplication"/>
    <property type="evidence" value="ECO:0007669"/>
    <property type="project" value="TreeGrafter"/>
</dbReference>
<dbReference type="InterPro" id="IPR012578">
    <property type="entry name" value="Nucl_pore_cmplx"/>
</dbReference>
<keyword evidence="1" id="KW-1133">Transmembrane helix</keyword>
<accession>A0A1L0BG33</accession>
<dbReference type="AlphaFoldDB" id="A0A1L0BG33"/>
<evidence type="ECO:0000256" key="1">
    <source>
        <dbReference type="SAM" id="Phobius"/>
    </source>
</evidence>
<dbReference type="PANTHER" id="PTHR28003">
    <property type="entry name" value="NUCLEOPORIN POM34"/>
    <property type="match status" value="1"/>
</dbReference>